<comment type="catalytic activity">
    <reaction evidence="4">
        <text>(2R)-2-phosphoglycerate = (2R)-3-phosphoglycerate</text>
        <dbReference type="Rhea" id="RHEA:15901"/>
        <dbReference type="ChEBI" id="CHEBI:58272"/>
        <dbReference type="ChEBI" id="CHEBI:58289"/>
        <dbReference type="EC" id="5.4.2.11"/>
    </reaction>
</comment>
<comment type="function">
    <text evidence="4">Catalyzes the interconversion of 2-phosphoglycerate and 3-phosphoglycerate.</text>
</comment>
<name>A0A075GPA7_9EURY</name>
<dbReference type="InterPro" id="IPR029033">
    <property type="entry name" value="His_PPase_superfam"/>
</dbReference>
<dbReference type="SMART" id="SM00855">
    <property type="entry name" value="PGAM"/>
    <property type="match status" value="1"/>
</dbReference>
<dbReference type="HAMAP" id="MF_01039">
    <property type="entry name" value="PGAM_GpmA"/>
    <property type="match status" value="1"/>
</dbReference>
<keyword evidence="3 4" id="KW-0413">Isomerase</keyword>
<dbReference type="EMBL" id="KF900750">
    <property type="protein sequence ID" value="AIF05826.1"/>
    <property type="molecule type" value="Genomic_DNA"/>
</dbReference>
<gene>
    <name evidence="4" type="primary">gpmA</name>
</gene>
<dbReference type="CDD" id="cd07067">
    <property type="entry name" value="HP_PGM_like"/>
    <property type="match status" value="1"/>
</dbReference>
<dbReference type="Gene3D" id="3.40.50.1240">
    <property type="entry name" value="Phosphoglycerate mutase-like"/>
    <property type="match status" value="1"/>
</dbReference>
<evidence type="ECO:0000256" key="1">
    <source>
        <dbReference type="ARBA" id="ARBA00006717"/>
    </source>
</evidence>
<dbReference type="InterPro" id="IPR005952">
    <property type="entry name" value="Phosphogly_mut1"/>
</dbReference>
<evidence type="ECO:0000313" key="8">
    <source>
        <dbReference type="EMBL" id="AIF05826.1"/>
    </source>
</evidence>
<dbReference type="GO" id="GO:0006096">
    <property type="term" value="P:glycolytic process"/>
    <property type="evidence" value="ECO:0007669"/>
    <property type="project" value="UniProtKB-UniRule"/>
</dbReference>
<dbReference type="NCBIfam" id="TIGR01258">
    <property type="entry name" value="pgm_1"/>
    <property type="match status" value="1"/>
</dbReference>
<evidence type="ECO:0000256" key="3">
    <source>
        <dbReference type="ARBA" id="ARBA00023235"/>
    </source>
</evidence>
<sequence>MMNSGKLVLVRHGLSVYNDQNRFTGWKDVELNAQGIDEAKQAVQLLNNLEFDLAFTSDLIRAQDTLRIILEGIGQTDIPIEKNIALNERDYGDLVGRNKAEAAEEFGAEQVHIWRRSYDVPPPGGESLKGTADRVIPYLRDVIIPHISEGKQVLVSAHGNSIRAIVMVLQDYTPEQILKTEIGWCEPWIFNFENDVVNSLEILSRPDCKSMSQLPD</sequence>
<evidence type="ECO:0000256" key="4">
    <source>
        <dbReference type="HAMAP-Rule" id="MF_01039"/>
    </source>
</evidence>
<dbReference type="EC" id="5.4.2.11" evidence="4"/>
<evidence type="ECO:0000256" key="2">
    <source>
        <dbReference type="ARBA" id="ARBA00023152"/>
    </source>
</evidence>
<keyword evidence="2 4" id="KW-0324">Glycolysis</keyword>
<comment type="pathway">
    <text evidence="4">Carbohydrate degradation; glycolysis; pyruvate from D-glyceraldehyde 3-phosphate: step 3/5.</text>
</comment>
<evidence type="ECO:0000256" key="7">
    <source>
        <dbReference type="PIRSR" id="PIRSR613078-3"/>
    </source>
</evidence>
<feature type="active site" description="Tele-phosphohistidine intermediate" evidence="4 5">
    <location>
        <position position="12"/>
    </location>
</feature>
<feature type="binding site" evidence="4 6">
    <location>
        <begin position="115"/>
        <end position="116"/>
    </location>
    <ligand>
        <name>substrate</name>
    </ligand>
</feature>
<dbReference type="SUPFAM" id="SSF53254">
    <property type="entry name" value="Phosphoglycerate mutase-like"/>
    <property type="match status" value="1"/>
</dbReference>
<dbReference type="Pfam" id="PF00300">
    <property type="entry name" value="His_Phos_1"/>
    <property type="match status" value="1"/>
</dbReference>
<feature type="active site" description="Proton donor/acceptor" evidence="4 5">
    <location>
        <position position="88"/>
    </location>
</feature>
<dbReference type="AlphaFoldDB" id="A0A075GPA7"/>
<evidence type="ECO:0000256" key="5">
    <source>
        <dbReference type="PIRSR" id="PIRSR613078-1"/>
    </source>
</evidence>
<reference evidence="8" key="1">
    <citation type="journal article" date="2014" name="Genome Biol. Evol.">
        <title>Pangenome evidence for extensive interdomain horizontal transfer affecting lineage core and shell genes in uncultured planktonic thaumarchaeota and euryarchaeota.</title>
        <authorList>
            <person name="Deschamps P."/>
            <person name="Zivanovic Y."/>
            <person name="Moreira D."/>
            <person name="Rodriguez-Valera F."/>
            <person name="Lopez-Garcia P."/>
        </authorList>
    </citation>
    <scope>NUCLEOTIDE SEQUENCE</scope>
</reference>
<feature type="binding site" evidence="4 6">
    <location>
        <begin position="11"/>
        <end position="18"/>
    </location>
    <ligand>
        <name>substrate</name>
    </ligand>
</feature>
<dbReference type="UniPathway" id="UPA00109">
    <property type="reaction ID" value="UER00186"/>
</dbReference>
<protein>
    <recommendedName>
        <fullName evidence="4">2,3-bisphosphoglycerate-dependent phosphoglycerate mutase</fullName>
        <shortName evidence="4">BPG-dependent PGAM</shortName>
        <shortName evidence="4">PGAM</shortName>
        <shortName evidence="4">Phosphoglyceromutase</shortName>
        <shortName evidence="4">dPGM</shortName>
        <ecNumber evidence="4">5.4.2.11</ecNumber>
    </recommendedName>
</protein>
<proteinExistence type="inferred from homology"/>
<feature type="binding site" evidence="4 6">
    <location>
        <begin position="159"/>
        <end position="160"/>
    </location>
    <ligand>
        <name>substrate</name>
    </ligand>
</feature>
<organism evidence="8">
    <name type="scientific">uncultured marine group II/III euryarchaeote KM3_187_C07</name>
    <dbReference type="NCBI Taxonomy" id="1457951"/>
    <lineage>
        <taxon>Archaea</taxon>
        <taxon>Methanobacteriati</taxon>
        <taxon>Methanobacteriota</taxon>
        <taxon>environmental samples</taxon>
    </lineage>
</organism>
<feature type="site" description="Transition state stabilizer" evidence="4 7">
    <location>
        <position position="158"/>
    </location>
</feature>
<feature type="binding site" evidence="4 6">
    <location>
        <position position="99"/>
    </location>
    <ligand>
        <name>substrate</name>
    </ligand>
</feature>
<dbReference type="PANTHER" id="PTHR11931">
    <property type="entry name" value="PHOSPHOGLYCERATE MUTASE"/>
    <property type="match status" value="1"/>
</dbReference>
<accession>A0A075GPA7</accession>
<dbReference type="InterPro" id="IPR013078">
    <property type="entry name" value="His_Pase_superF_clade-1"/>
</dbReference>
<dbReference type="GO" id="GO:0004619">
    <property type="term" value="F:phosphoglycerate mutase activity"/>
    <property type="evidence" value="ECO:0007669"/>
    <property type="project" value="UniProtKB-UniRule"/>
</dbReference>
<comment type="similarity">
    <text evidence="1 4">Belongs to the phosphoglycerate mutase family. BPG-dependent PGAM subfamily.</text>
</comment>
<evidence type="ECO:0000256" key="6">
    <source>
        <dbReference type="PIRSR" id="PIRSR613078-2"/>
    </source>
</evidence>
<feature type="binding site" evidence="4 6">
    <location>
        <begin position="88"/>
        <end position="91"/>
    </location>
    <ligand>
        <name>substrate</name>
    </ligand>
</feature>
<feature type="binding site" evidence="4 6">
    <location>
        <position position="61"/>
    </location>
    <ligand>
        <name>substrate</name>
    </ligand>
</feature>
<feature type="binding site" evidence="4 6">
    <location>
        <begin position="24"/>
        <end position="25"/>
    </location>
    <ligand>
        <name>substrate</name>
    </ligand>
</feature>
<keyword evidence="4" id="KW-0312">Gluconeogenesis</keyword>
<dbReference type="GO" id="GO:0006094">
    <property type="term" value="P:gluconeogenesis"/>
    <property type="evidence" value="ECO:0007669"/>
    <property type="project" value="UniProtKB-UniRule"/>
</dbReference>